<organism evidence="1 2">
    <name type="scientific">Citricoccus parietis</name>
    <dbReference type="NCBI Taxonomy" id="592307"/>
    <lineage>
        <taxon>Bacteria</taxon>
        <taxon>Bacillati</taxon>
        <taxon>Actinomycetota</taxon>
        <taxon>Actinomycetes</taxon>
        <taxon>Micrococcales</taxon>
        <taxon>Micrococcaceae</taxon>
        <taxon>Citricoccus</taxon>
    </lineage>
</organism>
<evidence type="ECO:0000313" key="2">
    <source>
        <dbReference type="Proteomes" id="UP001589575"/>
    </source>
</evidence>
<gene>
    <name evidence="1" type="ORF">ACFFX0_16410</name>
</gene>
<accession>A0ABV5G187</accession>
<sequence length="66" mass="6636">MPGPRSAWAPLPPVGAAAGLSSCQVGRSPSASMHQPEVLPDTTASIRSAAHISAASTKKKARIATT</sequence>
<evidence type="ECO:0000313" key="1">
    <source>
        <dbReference type="EMBL" id="MFB9072693.1"/>
    </source>
</evidence>
<dbReference type="PROSITE" id="PS51257">
    <property type="entry name" value="PROKAR_LIPOPROTEIN"/>
    <property type="match status" value="1"/>
</dbReference>
<proteinExistence type="predicted"/>
<name>A0ABV5G187_9MICC</name>
<protein>
    <submittedName>
        <fullName evidence="1">Uncharacterized protein</fullName>
    </submittedName>
</protein>
<dbReference type="EMBL" id="JBHMFI010000001">
    <property type="protein sequence ID" value="MFB9072693.1"/>
    <property type="molecule type" value="Genomic_DNA"/>
</dbReference>
<reference evidence="1 2" key="1">
    <citation type="submission" date="2024-09" db="EMBL/GenBank/DDBJ databases">
        <authorList>
            <person name="Sun Q."/>
            <person name="Mori K."/>
        </authorList>
    </citation>
    <scope>NUCLEOTIDE SEQUENCE [LARGE SCALE GENOMIC DNA]</scope>
    <source>
        <strain evidence="1 2">CCM 7609</strain>
    </source>
</reference>
<keyword evidence="2" id="KW-1185">Reference proteome</keyword>
<comment type="caution">
    <text evidence="1">The sequence shown here is derived from an EMBL/GenBank/DDBJ whole genome shotgun (WGS) entry which is preliminary data.</text>
</comment>
<dbReference type="Proteomes" id="UP001589575">
    <property type="component" value="Unassembled WGS sequence"/>
</dbReference>